<protein>
    <submittedName>
        <fullName evidence="1">Uncharacterized protein</fullName>
    </submittedName>
</protein>
<dbReference type="EnsemblMetazoa" id="GPAI039456-RA">
    <property type="protein sequence ID" value="GPAI039456-PA"/>
    <property type="gene ID" value="GPAI039456"/>
</dbReference>
<sequence length="143" mass="16585">MKVELANKVIVVRVPVPVLDWLLFPDFEVQLTFHCGLKSQSRPEYKKTVESVQQQKVLNWEQVGHKRSLMYQQSKDKVPYKSSDRRSHHFLPKPGRNYQAEQALCVYFQSAGSVKHLSAINCDTNYLGNVERELASYATMLER</sequence>
<keyword evidence="2" id="KW-1185">Reference proteome</keyword>
<name>A0A1B0AAM2_GLOPL</name>
<accession>A0A1B0AAM2</accession>
<reference evidence="2" key="1">
    <citation type="submission" date="2014-03" db="EMBL/GenBank/DDBJ databases">
        <authorList>
            <person name="Aksoy S."/>
            <person name="Warren W."/>
            <person name="Wilson R.K."/>
        </authorList>
    </citation>
    <scope>NUCLEOTIDE SEQUENCE [LARGE SCALE GENOMIC DNA]</scope>
    <source>
        <strain evidence="2">IAEA</strain>
    </source>
</reference>
<dbReference type="AlphaFoldDB" id="A0A1B0AAM2"/>
<dbReference type="VEuPathDB" id="VectorBase:GPAI039456"/>
<proteinExistence type="predicted"/>
<evidence type="ECO:0000313" key="2">
    <source>
        <dbReference type="Proteomes" id="UP000092445"/>
    </source>
</evidence>
<organism evidence="1 2">
    <name type="scientific">Glossina pallidipes</name>
    <name type="common">Tsetse fly</name>
    <dbReference type="NCBI Taxonomy" id="7398"/>
    <lineage>
        <taxon>Eukaryota</taxon>
        <taxon>Metazoa</taxon>
        <taxon>Ecdysozoa</taxon>
        <taxon>Arthropoda</taxon>
        <taxon>Hexapoda</taxon>
        <taxon>Insecta</taxon>
        <taxon>Pterygota</taxon>
        <taxon>Neoptera</taxon>
        <taxon>Endopterygota</taxon>
        <taxon>Diptera</taxon>
        <taxon>Brachycera</taxon>
        <taxon>Muscomorpha</taxon>
        <taxon>Hippoboscoidea</taxon>
        <taxon>Glossinidae</taxon>
        <taxon>Glossina</taxon>
    </lineage>
</organism>
<evidence type="ECO:0000313" key="1">
    <source>
        <dbReference type="EnsemblMetazoa" id="GPAI039456-PA"/>
    </source>
</evidence>
<reference evidence="1" key="2">
    <citation type="submission" date="2020-05" db="UniProtKB">
        <authorList>
            <consortium name="EnsemblMetazoa"/>
        </authorList>
    </citation>
    <scope>IDENTIFICATION</scope>
    <source>
        <strain evidence="1">IAEA</strain>
    </source>
</reference>
<dbReference type="Proteomes" id="UP000092445">
    <property type="component" value="Unassembled WGS sequence"/>
</dbReference>